<accession>A0A9E8S8K3</accession>
<reference evidence="3" key="1">
    <citation type="submission" date="2022-11" db="EMBL/GenBank/DDBJ databases">
        <title>Description of Microcella daejonensis nov. sp, isolated from riverside soil.</title>
        <authorList>
            <person name="Molina K.M."/>
            <person name="Kim S.B."/>
        </authorList>
    </citation>
    <scope>NUCLEOTIDE SEQUENCE</scope>
    <source>
        <strain evidence="3">MMS21-STM12</strain>
    </source>
</reference>
<keyword evidence="4" id="KW-1185">Reference proteome</keyword>
<evidence type="ECO:0000256" key="2">
    <source>
        <dbReference type="SAM" id="SignalP"/>
    </source>
</evidence>
<organism evidence="3 4">
    <name type="scientific">Microcella daejeonensis</name>
    <dbReference type="NCBI Taxonomy" id="2994971"/>
    <lineage>
        <taxon>Bacteria</taxon>
        <taxon>Bacillati</taxon>
        <taxon>Actinomycetota</taxon>
        <taxon>Actinomycetes</taxon>
        <taxon>Micrococcales</taxon>
        <taxon>Microbacteriaceae</taxon>
        <taxon>Microcella</taxon>
    </lineage>
</organism>
<name>A0A9E8S8K3_9MICO</name>
<feature type="compositionally biased region" description="Low complexity" evidence="1">
    <location>
        <begin position="29"/>
        <end position="52"/>
    </location>
</feature>
<dbReference type="AlphaFoldDB" id="A0A9E8S8K3"/>
<dbReference type="EMBL" id="CP113089">
    <property type="protein sequence ID" value="WAB81323.1"/>
    <property type="molecule type" value="Genomic_DNA"/>
</dbReference>
<feature type="chain" id="PRO_5039551473" evidence="2">
    <location>
        <begin position="31"/>
        <end position="262"/>
    </location>
</feature>
<gene>
    <name evidence="3" type="ORF">OVN18_12410</name>
</gene>
<proteinExistence type="predicted"/>
<evidence type="ECO:0000313" key="3">
    <source>
        <dbReference type="EMBL" id="WAB81323.1"/>
    </source>
</evidence>
<evidence type="ECO:0000313" key="4">
    <source>
        <dbReference type="Proteomes" id="UP001164706"/>
    </source>
</evidence>
<evidence type="ECO:0000256" key="1">
    <source>
        <dbReference type="SAM" id="MobiDB-lite"/>
    </source>
</evidence>
<dbReference type="RefSeq" id="WP_267781073.1">
    <property type="nucleotide sequence ID" value="NZ_CP113089.1"/>
</dbReference>
<feature type="signal peptide" evidence="2">
    <location>
        <begin position="1"/>
        <end position="30"/>
    </location>
</feature>
<protein>
    <submittedName>
        <fullName evidence="3">Uncharacterized protein</fullName>
    </submittedName>
</protein>
<dbReference type="KEGG" id="mdb:OVN18_12410"/>
<dbReference type="PROSITE" id="PS51257">
    <property type="entry name" value="PROKAR_LIPOPROTEIN"/>
    <property type="match status" value="1"/>
</dbReference>
<sequence length="262" mass="26741">MTRSPARRDRARAAAVTVALLALTVSGCTAGTSPSAGPSPAATPAAADPPSGQISAEPVTGTGPSPYPGTDFPLNAGARSVIIEFACEGGHEFSVELGDSMAQGQAPLSGTCDGVTDLAWPVTGQASTRLSVVIPEGVDWSATPLFSAEEFFIDPDLEAECERAIVPLSALSNAESGFTVYAAFDETEWASRLDGAATELAAMGAESRTSLADSFTQLAAIASASDRVPGELLARTQEAHNRVAATCAENQTAIYTIAEFGG</sequence>
<dbReference type="Proteomes" id="UP001164706">
    <property type="component" value="Chromosome"/>
</dbReference>
<keyword evidence="2" id="KW-0732">Signal</keyword>
<feature type="region of interest" description="Disordered" evidence="1">
    <location>
        <begin position="29"/>
        <end position="71"/>
    </location>
</feature>